<proteinExistence type="predicted"/>
<evidence type="ECO:0000313" key="1">
    <source>
        <dbReference type="Proteomes" id="UP000887579"/>
    </source>
</evidence>
<evidence type="ECO:0000313" key="2">
    <source>
        <dbReference type="WBParaSite" id="ES5_v2.g12690.t1"/>
    </source>
</evidence>
<name>A0AC34F6E5_9BILA</name>
<accession>A0AC34F6E5</accession>
<sequence>MVIPLIFDILTIYFGMYMPDYGTLLMMVLAWAPVVNPVITLSLVNQYRESILLYFRCCGSSSKVEVQHITPSNISNRPIVITY</sequence>
<dbReference type="WBParaSite" id="ES5_v2.g12690.t1">
    <property type="protein sequence ID" value="ES5_v2.g12690.t1"/>
    <property type="gene ID" value="ES5_v2.g12690"/>
</dbReference>
<reference evidence="2" key="1">
    <citation type="submission" date="2022-11" db="UniProtKB">
        <authorList>
            <consortium name="WormBaseParasite"/>
        </authorList>
    </citation>
    <scope>IDENTIFICATION</scope>
</reference>
<organism evidence="1 2">
    <name type="scientific">Panagrolaimus sp. ES5</name>
    <dbReference type="NCBI Taxonomy" id="591445"/>
    <lineage>
        <taxon>Eukaryota</taxon>
        <taxon>Metazoa</taxon>
        <taxon>Ecdysozoa</taxon>
        <taxon>Nematoda</taxon>
        <taxon>Chromadorea</taxon>
        <taxon>Rhabditida</taxon>
        <taxon>Tylenchina</taxon>
        <taxon>Panagrolaimomorpha</taxon>
        <taxon>Panagrolaimoidea</taxon>
        <taxon>Panagrolaimidae</taxon>
        <taxon>Panagrolaimus</taxon>
    </lineage>
</organism>
<dbReference type="Proteomes" id="UP000887579">
    <property type="component" value="Unplaced"/>
</dbReference>
<protein>
    <submittedName>
        <fullName evidence="2">G protein-coupled receptor</fullName>
    </submittedName>
</protein>